<organism evidence="2 3">
    <name type="scientific">Populus alba x Populus x berolinensis</name>
    <dbReference type="NCBI Taxonomy" id="444605"/>
    <lineage>
        <taxon>Eukaryota</taxon>
        <taxon>Viridiplantae</taxon>
        <taxon>Streptophyta</taxon>
        <taxon>Embryophyta</taxon>
        <taxon>Tracheophyta</taxon>
        <taxon>Spermatophyta</taxon>
        <taxon>Magnoliopsida</taxon>
        <taxon>eudicotyledons</taxon>
        <taxon>Gunneridae</taxon>
        <taxon>Pentapetalae</taxon>
        <taxon>rosids</taxon>
        <taxon>fabids</taxon>
        <taxon>Malpighiales</taxon>
        <taxon>Salicaceae</taxon>
        <taxon>Saliceae</taxon>
        <taxon>Populus</taxon>
    </lineage>
</organism>
<feature type="signal peptide" evidence="1">
    <location>
        <begin position="1"/>
        <end position="22"/>
    </location>
</feature>
<feature type="chain" id="PRO_5042034414" evidence="1">
    <location>
        <begin position="23"/>
        <end position="119"/>
    </location>
</feature>
<gene>
    <name evidence="2" type="ORF">NC653_028716</name>
</gene>
<proteinExistence type="predicted"/>
<accession>A0AAD6M369</accession>
<evidence type="ECO:0000313" key="3">
    <source>
        <dbReference type="Proteomes" id="UP001164929"/>
    </source>
</evidence>
<protein>
    <submittedName>
        <fullName evidence="2">Uncharacterized protein</fullName>
    </submittedName>
</protein>
<sequence length="119" mass="12950">MESKVVLSGALAVASMAVLVFSSPAIDDGSHCMDVCLADTEISITLRSIAKLLSANKNSSVYGSNLGKAFGLKRRKKTPNFYRHRPKNRTKLIHSNLHLNKCNAKSGCINKLSLMQTES</sequence>
<dbReference type="AlphaFoldDB" id="A0AAD6M369"/>
<evidence type="ECO:0000256" key="1">
    <source>
        <dbReference type="SAM" id="SignalP"/>
    </source>
</evidence>
<keyword evidence="3" id="KW-1185">Reference proteome</keyword>
<name>A0AAD6M369_9ROSI</name>
<keyword evidence="1" id="KW-0732">Signal</keyword>
<comment type="caution">
    <text evidence="2">The sequence shown here is derived from an EMBL/GenBank/DDBJ whole genome shotgun (WGS) entry which is preliminary data.</text>
</comment>
<reference evidence="2" key="1">
    <citation type="journal article" date="2023" name="Mol. Ecol. Resour.">
        <title>Chromosome-level genome assembly of a triploid poplar Populus alba 'Berolinensis'.</title>
        <authorList>
            <person name="Chen S."/>
            <person name="Yu Y."/>
            <person name="Wang X."/>
            <person name="Wang S."/>
            <person name="Zhang T."/>
            <person name="Zhou Y."/>
            <person name="He R."/>
            <person name="Meng N."/>
            <person name="Wang Y."/>
            <person name="Liu W."/>
            <person name="Liu Z."/>
            <person name="Liu J."/>
            <person name="Guo Q."/>
            <person name="Huang H."/>
            <person name="Sederoff R.R."/>
            <person name="Wang G."/>
            <person name="Qu G."/>
            <person name="Chen S."/>
        </authorList>
    </citation>
    <scope>NUCLEOTIDE SEQUENCE</scope>
    <source>
        <strain evidence="2">SC-2020</strain>
    </source>
</reference>
<dbReference type="Proteomes" id="UP001164929">
    <property type="component" value="Chromosome 12"/>
</dbReference>
<dbReference type="EMBL" id="JAQIZT010000012">
    <property type="protein sequence ID" value="KAJ6976637.1"/>
    <property type="molecule type" value="Genomic_DNA"/>
</dbReference>
<evidence type="ECO:0000313" key="2">
    <source>
        <dbReference type="EMBL" id="KAJ6976637.1"/>
    </source>
</evidence>